<proteinExistence type="predicted"/>
<evidence type="ECO:0000313" key="2">
    <source>
        <dbReference type="Proteomes" id="UP000326725"/>
    </source>
</evidence>
<reference evidence="1 2" key="1">
    <citation type="submission" date="2019-09" db="EMBL/GenBank/DDBJ databases">
        <authorList>
            <person name="Criscuolo A."/>
        </authorList>
    </citation>
    <scope>NUCLEOTIDE SEQUENCE [LARGE SCALE GENOMIC DNA]</scope>
    <source>
        <strain evidence="2">3(2)</strain>
    </source>
</reference>
<dbReference type="EMBL" id="CABVOU010000021">
    <property type="protein sequence ID" value="VVZ94602.1"/>
    <property type="molecule type" value="Genomic_DNA"/>
</dbReference>
<sequence>MAANHRFSVSALQAAEAGVNDMLDAVLAFNYSPGGALFCDDLSASLSGSGFTGGPSEYAASGDISGGGLSKEYKALMLCAESGHVIGYSRGVVLDADDEEISARRVRVEMVPPGYDAFRSMLSDESVIVNGASTIVGNVHSNGDLSLLIKDKGNIDIQSAGAITASGTADVDGVSGGDTSDCETAICSVSGVAEIDVPSAQSYIDLIVAEYLVVDEGVLSYKTGADSYIKILDQESDGSCSADGLSEPTDFLPNEDIDDLNHVKVMDKNFIYYCPGDLSTGGDINGVTVMAAGNIVHDGSSDIISEDSADTLFVSGANIEFNGKNNVKTYAAFWAEGEFIQNGHSEIYGSIITGGSITINGSFYYEGVDSGLLYKPVSGHLEGWVELENPSDEDNLSAGEA</sequence>
<dbReference type="AlphaFoldDB" id="A0A5K1I663"/>
<name>A0A5K1I663_9GAMM</name>
<accession>A0A5K1I663</accession>
<evidence type="ECO:0000313" key="1">
    <source>
        <dbReference type="EMBL" id="VVZ94602.1"/>
    </source>
</evidence>
<dbReference type="Proteomes" id="UP000326725">
    <property type="component" value="Unassembled WGS sequence"/>
</dbReference>
<keyword evidence="2" id="KW-1185">Reference proteome</keyword>
<gene>
    <name evidence="1" type="ORF">HALO32_00655</name>
</gene>
<organism evidence="1 2">
    <name type="scientific">Halomonas lysinitropha</name>
    <dbReference type="NCBI Taxonomy" id="2607506"/>
    <lineage>
        <taxon>Bacteria</taxon>
        <taxon>Pseudomonadati</taxon>
        <taxon>Pseudomonadota</taxon>
        <taxon>Gammaproteobacteria</taxon>
        <taxon>Oceanospirillales</taxon>
        <taxon>Halomonadaceae</taxon>
        <taxon>Halomonas</taxon>
    </lineage>
</organism>
<protein>
    <submittedName>
        <fullName evidence="1">Uncharacterized protein</fullName>
    </submittedName>
</protein>